<keyword evidence="2" id="KW-1185">Reference proteome</keyword>
<name>A7ETL5_SCLS1</name>
<dbReference type="KEGG" id="ssl:SS1G_08671"/>
<dbReference type="RefSeq" id="XP_001589908.1">
    <property type="nucleotide sequence ID" value="XM_001589858.1"/>
</dbReference>
<accession>A7ETL5</accession>
<proteinExistence type="predicted"/>
<sequence>MKQQESGAVVLLWQERGEFAGHAGALPKGIYGLGVVPVDEEDDGLLIIGICDRRPPAKETNLRIDETDEVVKKKESKYPSFRRLEDD</sequence>
<dbReference type="Proteomes" id="UP000001312">
    <property type="component" value="Unassembled WGS sequence"/>
</dbReference>
<evidence type="ECO:0000313" key="2">
    <source>
        <dbReference type="Proteomes" id="UP000001312"/>
    </source>
</evidence>
<evidence type="ECO:0000313" key="1">
    <source>
        <dbReference type="EMBL" id="EDN92807.1"/>
    </source>
</evidence>
<dbReference type="EMBL" id="CH476632">
    <property type="protein sequence ID" value="EDN92807.1"/>
    <property type="molecule type" value="Genomic_DNA"/>
</dbReference>
<dbReference type="InParanoid" id="A7ETL5"/>
<gene>
    <name evidence="1" type="ORF">SS1G_08671</name>
</gene>
<protein>
    <submittedName>
        <fullName evidence="1">Uncharacterized protein</fullName>
    </submittedName>
</protein>
<dbReference type="AlphaFoldDB" id="A7ETL5"/>
<reference evidence="2" key="1">
    <citation type="journal article" date="2011" name="PLoS Genet.">
        <title>Genomic analysis of the necrotrophic fungal pathogens Sclerotinia sclerotiorum and Botrytis cinerea.</title>
        <authorList>
            <person name="Amselem J."/>
            <person name="Cuomo C.A."/>
            <person name="van Kan J.A."/>
            <person name="Viaud M."/>
            <person name="Benito E.P."/>
            <person name="Couloux A."/>
            <person name="Coutinho P.M."/>
            <person name="de Vries R.P."/>
            <person name="Dyer P.S."/>
            <person name="Fillinger S."/>
            <person name="Fournier E."/>
            <person name="Gout L."/>
            <person name="Hahn M."/>
            <person name="Kohn L."/>
            <person name="Lapalu N."/>
            <person name="Plummer K.M."/>
            <person name="Pradier J.M."/>
            <person name="Quevillon E."/>
            <person name="Sharon A."/>
            <person name="Simon A."/>
            <person name="ten Have A."/>
            <person name="Tudzynski B."/>
            <person name="Tudzynski P."/>
            <person name="Wincker P."/>
            <person name="Andrew M."/>
            <person name="Anthouard V."/>
            <person name="Beever R.E."/>
            <person name="Beffa R."/>
            <person name="Benoit I."/>
            <person name="Bouzid O."/>
            <person name="Brault B."/>
            <person name="Chen Z."/>
            <person name="Choquer M."/>
            <person name="Collemare J."/>
            <person name="Cotton P."/>
            <person name="Danchin E.G."/>
            <person name="Da Silva C."/>
            <person name="Gautier A."/>
            <person name="Giraud C."/>
            <person name="Giraud T."/>
            <person name="Gonzalez C."/>
            <person name="Grossetete S."/>
            <person name="Guldener U."/>
            <person name="Henrissat B."/>
            <person name="Howlett B.J."/>
            <person name="Kodira C."/>
            <person name="Kretschmer M."/>
            <person name="Lappartient A."/>
            <person name="Leroch M."/>
            <person name="Levis C."/>
            <person name="Mauceli E."/>
            <person name="Neuveglise C."/>
            <person name="Oeser B."/>
            <person name="Pearson M."/>
            <person name="Poulain J."/>
            <person name="Poussereau N."/>
            <person name="Quesneville H."/>
            <person name="Rascle C."/>
            <person name="Schumacher J."/>
            <person name="Segurens B."/>
            <person name="Sexton A."/>
            <person name="Silva E."/>
            <person name="Sirven C."/>
            <person name="Soanes D.M."/>
            <person name="Talbot N.J."/>
            <person name="Templeton M."/>
            <person name="Yandava C."/>
            <person name="Yarden O."/>
            <person name="Zeng Q."/>
            <person name="Rollins J.A."/>
            <person name="Lebrun M.H."/>
            <person name="Dickman M."/>
        </authorList>
    </citation>
    <scope>NUCLEOTIDE SEQUENCE [LARGE SCALE GENOMIC DNA]</scope>
    <source>
        <strain evidence="2">ATCC 18683 / 1980 / Ss-1</strain>
    </source>
</reference>
<dbReference type="GeneID" id="5486462"/>
<organism evidence="1 2">
    <name type="scientific">Sclerotinia sclerotiorum (strain ATCC 18683 / 1980 / Ss-1)</name>
    <name type="common">White mold</name>
    <name type="synonym">Whetzelinia sclerotiorum</name>
    <dbReference type="NCBI Taxonomy" id="665079"/>
    <lineage>
        <taxon>Eukaryota</taxon>
        <taxon>Fungi</taxon>
        <taxon>Dikarya</taxon>
        <taxon>Ascomycota</taxon>
        <taxon>Pezizomycotina</taxon>
        <taxon>Leotiomycetes</taxon>
        <taxon>Helotiales</taxon>
        <taxon>Sclerotiniaceae</taxon>
        <taxon>Sclerotinia</taxon>
    </lineage>
</organism>